<gene>
    <name evidence="2" type="ORF">UT75_C0004G0003</name>
</gene>
<evidence type="ECO:0000256" key="1">
    <source>
        <dbReference type="SAM" id="Phobius"/>
    </source>
</evidence>
<accession>A0A0G0TSF9</accession>
<evidence type="ECO:0000313" key="3">
    <source>
        <dbReference type="Proteomes" id="UP000034072"/>
    </source>
</evidence>
<dbReference type="PATRIC" id="fig|1619033.3.peg.343"/>
<keyword evidence="1" id="KW-0472">Membrane</keyword>
<dbReference type="Proteomes" id="UP000034072">
    <property type="component" value="Unassembled WGS sequence"/>
</dbReference>
<feature type="transmembrane region" description="Helical" evidence="1">
    <location>
        <begin position="23"/>
        <end position="46"/>
    </location>
</feature>
<dbReference type="AlphaFoldDB" id="A0A0G0TSF9"/>
<keyword evidence="1" id="KW-1133">Transmembrane helix</keyword>
<sequence length="271" mass="31336">MRATTIKGPHYKDSLTRKRRRSFLIKSLIAGVIIFAIIAGAFYLIFFSSVFMIESVTIKGLEDIPTDSVTSEIERHKERKIWGFIPVGKNILFLDQQSLKNDLLNKYDNLRDVSIDRNNLGSLIMNFTERDPTGVWCFENYITSNDKCKYFDESMSLWGEVRKSTGFALLTILDEKQFDEQAIDKEYFNAILLTIKSLRDIVNIKNVTIPKNTVSDIRFSSNGGYDLIFSLDSNIVSQIEVLKIFLNNKKDDTNFKPQYVDLRIDGRVYYK</sequence>
<proteinExistence type="predicted"/>
<protein>
    <recommendedName>
        <fullName evidence="4">POTRA domain-containing protein</fullName>
    </recommendedName>
</protein>
<organism evidence="2 3">
    <name type="scientific">Candidatus Yanofskybacteria bacterium GW2011_GWE2_40_11</name>
    <dbReference type="NCBI Taxonomy" id="1619033"/>
    <lineage>
        <taxon>Bacteria</taxon>
        <taxon>Candidatus Yanofskyibacteriota</taxon>
    </lineage>
</organism>
<comment type="caution">
    <text evidence="2">The sequence shown here is derived from an EMBL/GenBank/DDBJ whole genome shotgun (WGS) entry which is preliminary data.</text>
</comment>
<dbReference type="EMBL" id="LBXZ01000004">
    <property type="protein sequence ID" value="KKR40792.1"/>
    <property type="molecule type" value="Genomic_DNA"/>
</dbReference>
<keyword evidence="1" id="KW-0812">Transmembrane</keyword>
<evidence type="ECO:0008006" key="4">
    <source>
        <dbReference type="Google" id="ProtNLM"/>
    </source>
</evidence>
<reference evidence="2 3" key="1">
    <citation type="journal article" date="2015" name="Nature">
        <title>rRNA introns, odd ribosomes, and small enigmatic genomes across a large radiation of phyla.</title>
        <authorList>
            <person name="Brown C.T."/>
            <person name="Hug L.A."/>
            <person name="Thomas B.C."/>
            <person name="Sharon I."/>
            <person name="Castelle C.J."/>
            <person name="Singh A."/>
            <person name="Wilkins M.J."/>
            <person name="Williams K.H."/>
            <person name="Banfield J.F."/>
        </authorList>
    </citation>
    <scope>NUCLEOTIDE SEQUENCE [LARGE SCALE GENOMIC DNA]</scope>
</reference>
<name>A0A0G0TSF9_9BACT</name>
<evidence type="ECO:0000313" key="2">
    <source>
        <dbReference type="EMBL" id="KKR40792.1"/>
    </source>
</evidence>